<dbReference type="EMBL" id="JAPZBU010000013">
    <property type="protein sequence ID" value="KAJ5369491.1"/>
    <property type="molecule type" value="Genomic_DNA"/>
</dbReference>
<gene>
    <name evidence="1" type="ORF">N7509_014103</name>
</gene>
<keyword evidence="2" id="KW-1185">Reference proteome</keyword>
<dbReference type="GeneID" id="81377720"/>
<dbReference type="RefSeq" id="XP_056480729.1">
    <property type="nucleotide sequence ID" value="XM_056638740.1"/>
</dbReference>
<dbReference type="AlphaFoldDB" id="A0A9W9V7U6"/>
<reference evidence="1" key="2">
    <citation type="journal article" date="2023" name="IMA Fungus">
        <title>Comparative genomic study of the Penicillium genus elucidates a diverse pangenome and 15 lateral gene transfer events.</title>
        <authorList>
            <person name="Petersen C."/>
            <person name="Sorensen T."/>
            <person name="Nielsen M.R."/>
            <person name="Sondergaard T.E."/>
            <person name="Sorensen J.L."/>
            <person name="Fitzpatrick D.A."/>
            <person name="Frisvad J.C."/>
            <person name="Nielsen K.L."/>
        </authorList>
    </citation>
    <scope>NUCLEOTIDE SEQUENCE</scope>
    <source>
        <strain evidence="1">IBT 29677</strain>
    </source>
</reference>
<organism evidence="1 2">
    <name type="scientific">Penicillium cosmopolitanum</name>
    <dbReference type="NCBI Taxonomy" id="1131564"/>
    <lineage>
        <taxon>Eukaryota</taxon>
        <taxon>Fungi</taxon>
        <taxon>Dikarya</taxon>
        <taxon>Ascomycota</taxon>
        <taxon>Pezizomycotina</taxon>
        <taxon>Eurotiomycetes</taxon>
        <taxon>Eurotiomycetidae</taxon>
        <taxon>Eurotiales</taxon>
        <taxon>Aspergillaceae</taxon>
        <taxon>Penicillium</taxon>
    </lineage>
</organism>
<dbReference type="Proteomes" id="UP001147747">
    <property type="component" value="Unassembled WGS sequence"/>
</dbReference>
<sequence>MLGRRTTLKHPRFRTAIAKIDHDIRLGIEADEYLSSAKYLWKNHLAPLLPNAPSYLPFLNPPPDNADLSTRLLGWMVDHEKPFVYDSLALVCKFAFNVVVTIRPFVMRFYKIP</sequence>
<evidence type="ECO:0000313" key="2">
    <source>
        <dbReference type="Proteomes" id="UP001147747"/>
    </source>
</evidence>
<reference evidence="1" key="1">
    <citation type="submission" date="2022-12" db="EMBL/GenBank/DDBJ databases">
        <authorList>
            <person name="Petersen C."/>
        </authorList>
    </citation>
    <scope>NUCLEOTIDE SEQUENCE</scope>
    <source>
        <strain evidence="1">IBT 29677</strain>
    </source>
</reference>
<evidence type="ECO:0000313" key="1">
    <source>
        <dbReference type="EMBL" id="KAJ5369491.1"/>
    </source>
</evidence>
<protein>
    <submittedName>
        <fullName evidence="1">Uncharacterized protein</fullName>
    </submittedName>
</protein>
<accession>A0A9W9V7U6</accession>
<name>A0A9W9V7U6_9EURO</name>
<proteinExistence type="predicted"/>
<comment type="caution">
    <text evidence="1">The sequence shown here is derived from an EMBL/GenBank/DDBJ whole genome shotgun (WGS) entry which is preliminary data.</text>
</comment>